<comment type="caution">
    <text evidence="2">The sequence shown here is derived from an EMBL/GenBank/DDBJ whole genome shotgun (WGS) entry which is preliminary data.</text>
</comment>
<feature type="region of interest" description="Disordered" evidence="1">
    <location>
        <begin position="355"/>
        <end position="390"/>
    </location>
</feature>
<dbReference type="EMBL" id="JARJCW010000046">
    <property type="protein sequence ID" value="KAJ7204847.1"/>
    <property type="molecule type" value="Genomic_DNA"/>
</dbReference>
<gene>
    <name evidence="2" type="ORF">GGX14DRAFT_646566</name>
</gene>
<evidence type="ECO:0000256" key="1">
    <source>
        <dbReference type="SAM" id="MobiDB-lite"/>
    </source>
</evidence>
<accession>A0AAD6V7L6</accession>
<feature type="region of interest" description="Disordered" evidence="1">
    <location>
        <begin position="198"/>
        <end position="243"/>
    </location>
</feature>
<evidence type="ECO:0000313" key="3">
    <source>
        <dbReference type="Proteomes" id="UP001219525"/>
    </source>
</evidence>
<name>A0AAD6V7L6_9AGAR</name>
<proteinExistence type="predicted"/>
<dbReference type="Proteomes" id="UP001219525">
    <property type="component" value="Unassembled WGS sequence"/>
</dbReference>
<sequence>MSVPRATITNDDPAKKCARVSAGAFDPTLICDMFEAFEEHADLANVLNSKIVARAVKNIKEPIVIRWFRTDKERILKLSLDVLKTELRALLLDPDWESQILRDIHHTRQEDNQAFLVFYHRLCELNRLLEDSTSYLGDDELRAHMRASMADPTRALYGDDATRLNTLDDLTTWVKAVEVIDKKCRKDEKERNDAIAAIIAKQPRYQAPAKRARDDEEARNQKKPRTDENARPQGAPTYSDRPKALDDAQRALLDANFGCCKCRRLFAFHRGSDNVCDFPKSNVKPITEKMVAAAKAGLTSEQRVKLAAATKSKPAPVAFVADTVPAQTAPVAATVPALTRTTRFAAVTAVIEDYQDDEEWSSSDSENSDITSRGDTPTPAHRKRTSISNA</sequence>
<organism evidence="2 3">
    <name type="scientific">Mycena pura</name>
    <dbReference type="NCBI Taxonomy" id="153505"/>
    <lineage>
        <taxon>Eukaryota</taxon>
        <taxon>Fungi</taxon>
        <taxon>Dikarya</taxon>
        <taxon>Basidiomycota</taxon>
        <taxon>Agaricomycotina</taxon>
        <taxon>Agaricomycetes</taxon>
        <taxon>Agaricomycetidae</taxon>
        <taxon>Agaricales</taxon>
        <taxon>Marasmiineae</taxon>
        <taxon>Mycenaceae</taxon>
        <taxon>Mycena</taxon>
    </lineage>
</organism>
<protein>
    <submittedName>
        <fullName evidence="2">Uncharacterized protein</fullName>
    </submittedName>
</protein>
<dbReference type="AlphaFoldDB" id="A0AAD6V7L6"/>
<reference evidence="2" key="1">
    <citation type="submission" date="2023-03" db="EMBL/GenBank/DDBJ databases">
        <title>Massive genome expansion in bonnet fungi (Mycena s.s.) driven by repeated elements and novel gene families across ecological guilds.</title>
        <authorList>
            <consortium name="Lawrence Berkeley National Laboratory"/>
            <person name="Harder C.B."/>
            <person name="Miyauchi S."/>
            <person name="Viragh M."/>
            <person name="Kuo A."/>
            <person name="Thoen E."/>
            <person name="Andreopoulos B."/>
            <person name="Lu D."/>
            <person name="Skrede I."/>
            <person name="Drula E."/>
            <person name="Henrissat B."/>
            <person name="Morin E."/>
            <person name="Kohler A."/>
            <person name="Barry K."/>
            <person name="LaButti K."/>
            <person name="Morin E."/>
            <person name="Salamov A."/>
            <person name="Lipzen A."/>
            <person name="Mereny Z."/>
            <person name="Hegedus B."/>
            <person name="Baldrian P."/>
            <person name="Stursova M."/>
            <person name="Weitz H."/>
            <person name="Taylor A."/>
            <person name="Grigoriev I.V."/>
            <person name="Nagy L.G."/>
            <person name="Martin F."/>
            <person name="Kauserud H."/>
        </authorList>
    </citation>
    <scope>NUCLEOTIDE SEQUENCE</scope>
    <source>
        <strain evidence="2">9144</strain>
    </source>
</reference>
<keyword evidence="3" id="KW-1185">Reference proteome</keyword>
<feature type="compositionally biased region" description="Basic residues" evidence="1">
    <location>
        <begin position="380"/>
        <end position="390"/>
    </location>
</feature>
<feature type="compositionally biased region" description="Basic and acidic residues" evidence="1">
    <location>
        <begin position="211"/>
        <end position="230"/>
    </location>
</feature>
<evidence type="ECO:0000313" key="2">
    <source>
        <dbReference type="EMBL" id="KAJ7204847.1"/>
    </source>
</evidence>